<evidence type="ECO:0000256" key="1">
    <source>
        <dbReference type="SAM" id="Phobius"/>
    </source>
</evidence>
<organism evidence="2 3">
    <name type="scientific">Chryseobacterium indoltheticum</name>
    <dbReference type="NCBI Taxonomy" id="254"/>
    <lineage>
        <taxon>Bacteria</taxon>
        <taxon>Pseudomonadati</taxon>
        <taxon>Bacteroidota</taxon>
        <taxon>Flavobacteriia</taxon>
        <taxon>Flavobacteriales</taxon>
        <taxon>Weeksellaceae</taxon>
        <taxon>Chryseobacterium group</taxon>
        <taxon>Chryseobacterium</taxon>
    </lineage>
</organism>
<evidence type="ECO:0000313" key="2">
    <source>
        <dbReference type="EMBL" id="AZA61263.1"/>
    </source>
</evidence>
<dbReference type="EMBL" id="CP033928">
    <property type="protein sequence ID" value="AZA61263.1"/>
    <property type="molecule type" value="Genomic_DNA"/>
</dbReference>
<dbReference type="Proteomes" id="UP000269076">
    <property type="component" value="Chromosome"/>
</dbReference>
<evidence type="ECO:0000313" key="3">
    <source>
        <dbReference type="Proteomes" id="UP000269076"/>
    </source>
</evidence>
<keyword evidence="1" id="KW-0812">Transmembrane</keyword>
<protein>
    <submittedName>
        <fullName evidence="2">Uncharacterized protein</fullName>
    </submittedName>
</protein>
<dbReference type="RefSeq" id="WP_123886083.1">
    <property type="nucleotide sequence ID" value="NZ_CP033928.1"/>
</dbReference>
<dbReference type="AlphaFoldDB" id="A0A3G6N8F7"/>
<accession>A0A3G6N8F7</accession>
<keyword evidence="1" id="KW-1133">Transmembrane helix</keyword>
<feature type="transmembrane region" description="Helical" evidence="1">
    <location>
        <begin position="5"/>
        <end position="22"/>
    </location>
</feature>
<proteinExistence type="predicted"/>
<reference evidence="2 3" key="1">
    <citation type="submission" date="2018-11" db="EMBL/GenBank/DDBJ databases">
        <title>Proposal to divide the Flavobacteriaceae and reorganize its genera based on Amino Acid Identity values calculated from whole genome sequences.</title>
        <authorList>
            <person name="Nicholson A.C."/>
            <person name="Gulvik C.A."/>
            <person name="Whitney A.M."/>
            <person name="Humrighouse B.W."/>
            <person name="Bell M."/>
            <person name="Holmes B."/>
            <person name="Steigerwalt A."/>
            <person name="Villarma A."/>
            <person name="Sheth M."/>
            <person name="Batra D."/>
            <person name="Pryor J."/>
            <person name="Bernardet J.-F."/>
            <person name="Hugo C."/>
            <person name="Kampfer P."/>
            <person name="Newman J."/>
            <person name="Mcquiston J.R."/>
        </authorList>
    </citation>
    <scope>NUCLEOTIDE SEQUENCE [LARGE SCALE GENOMIC DNA]</scope>
    <source>
        <strain evidence="2 3">G0211</strain>
    </source>
</reference>
<feature type="transmembrane region" description="Helical" evidence="1">
    <location>
        <begin position="28"/>
        <end position="48"/>
    </location>
</feature>
<gene>
    <name evidence="2" type="ORF">EG340_09560</name>
</gene>
<name>A0A3G6N8F7_9FLAO</name>
<keyword evidence="1" id="KW-0472">Membrane</keyword>
<sequence>MEKKIIIVCCIILGWIFYDYPIFDNEGISYLIILCCFGGIVFSVSKILNTSDKNDYESVEKEVDRSANFDGIFSYENDGFYFTQNKKSNFVNWIEILEINFFSIPFLHEENHAGLEIITEKVSYEFNNQQTPGIEKLTNQLIENLSHWNFDAEIIKINNHGLKKANLYKKT</sequence>